<evidence type="ECO:0000256" key="2">
    <source>
        <dbReference type="ARBA" id="ARBA00006665"/>
    </source>
</evidence>
<protein>
    <recommendedName>
        <fullName evidence="11">Serine incorporator</fullName>
    </recommendedName>
</protein>
<keyword evidence="10" id="KW-1185">Reference proteome</keyword>
<evidence type="ECO:0000256" key="7">
    <source>
        <dbReference type="SAM" id="Phobius"/>
    </source>
</evidence>
<evidence type="ECO:0000256" key="3">
    <source>
        <dbReference type="ARBA" id="ARBA00022692"/>
    </source>
</evidence>
<feature type="transmembrane region" description="Helical" evidence="7">
    <location>
        <begin position="155"/>
        <end position="178"/>
    </location>
</feature>
<dbReference type="EMBL" id="LIAE01009215">
    <property type="protein sequence ID" value="PAV70711.1"/>
    <property type="molecule type" value="Genomic_DNA"/>
</dbReference>
<evidence type="ECO:0000313" key="9">
    <source>
        <dbReference type="EMBL" id="PAV70711.1"/>
    </source>
</evidence>
<keyword evidence="4 7" id="KW-1133">Transmembrane helix</keyword>
<feature type="transmembrane region" description="Helical" evidence="7">
    <location>
        <begin position="92"/>
        <end position="114"/>
    </location>
</feature>
<gene>
    <name evidence="9" type="ORF">WR25_05348</name>
</gene>
<dbReference type="Proteomes" id="UP000218231">
    <property type="component" value="Unassembled WGS sequence"/>
</dbReference>
<comment type="caution">
    <text evidence="9">The sequence shown here is derived from an EMBL/GenBank/DDBJ whole genome shotgun (WGS) entry which is preliminary data.</text>
</comment>
<evidence type="ECO:0008006" key="11">
    <source>
        <dbReference type="Google" id="ProtNLM"/>
    </source>
</evidence>
<keyword evidence="8" id="KW-0732">Signal</keyword>
<sequence length="460" mass="50360">MGALLAAPACAASVACCFGSAACSLCCSVCPSAKNSTTTRIMYAVMVFVATIVCCIMLSPGIQQKLAKDEWFCQGLDKFAGVQCERATGFQAVYRVCAGTAAFFFFFSLLMVGVKSSKDPRSSIQNGFWFFKYLLMAGLVFGFFYIRSENLSTPLMWLGMIGGFLFILIQLILIVDFAHGLAEGWLDKYEEDESRWCYAGLLSFTFSIFAVCLTGVVLLFIFYTTGGTCALPKFVISFNLILCIGLSALSIMPFVQERMPRSGLLQAALISGYVIYLTWSALTNNPDKECNPSLISIFVNTTKPGEKDEGYGTPFPLQSIVTLIVWFICLMYASIRSSSNSSLGKITGGDESIQLSASREPINSQDDAEAGAGSGEKGNGAWDNEQEGVAYSYSFFHLMMALASLYVMMTLTSWYSPDSDLTHLNSNMASVWVKVVSSWICVALYCWTLVAPALFPDREF</sequence>
<evidence type="ECO:0000256" key="6">
    <source>
        <dbReference type="SAM" id="MobiDB-lite"/>
    </source>
</evidence>
<dbReference type="PANTHER" id="PTHR10383:SF9">
    <property type="entry name" value="SERINE INCORPORATOR, ISOFORM F"/>
    <property type="match status" value="1"/>
</dbReference>
<accession>A0A2A2K9T5</accession>
<dbReference type="STRING" id="2018661.A0A2A2K9T5"/>
<name>A0A2A2K9T5_9BILA</name>
<comment type="similarity">
    <text evidence="2">Belongs to the TDE1 family.</text>
</comment>
<dbReference type="InterPro" id="IPR005016">
    <property type="entry name" value="TDE1/TMS"/>
</dbReference>
<dbReference type="GO" id="GO:0016020">
    <property type="term" value="C:membrane"/>
    <property type="evidence" value="ECO:0007669"/>
    <property type="project" value="UniProtKB-SubCell"/>
</dbReference>
<evidence type="ECO:0000256" key="5">
    <source>
        <dbReference type="ARBA" id="ARBA00023136"/>
    </source>
</evidence>
<evidence type="ECO:0000256" key="8">
    <source>
        <dbReference type="SAM" id="SignalP"/>
    </source>
</evidence>
<proteinExistence type="inferred from homology"/>
<dbReference type="Pfam" id="PF03348">
    <property type="entry name" value="Serinc"/>
    <property type="match status" value="1"/>
</dbReference>
<feature type="transmembrane region" description="Helical" evidence="7">
    <location>
        <begin position="234"/>
        <end position="255"/>
    </location>
</feature>
<evidence type="ECO:0000256" key="4">
    <source>
        <dbReference type="ARBA" id="ARBA00022989"/>
    </source>
</evidence>
<keyword evidence="3 7" id="KW-0812">Transmembrane</keyword>
<feature type="transmembrane region" description="Helical" evidence="7">
    <location>
        <begin position="315"/>
        <end position="335"/>
    </location>
</feature>
<feature type="region of interest" description="Disordered" evidence="6">
    <location>
        <begin position="357"/>
        <end position="381"/>
    </location>
</feature>
<keyword evidence="5 7" id="KW-0472">Membrane</keyword>
<feature type="transmembrane region" description="Helical" evidence="7">
    <location>
        <begin position="395"/>
        <end position="416"/>
    </location>
</feature>
<dbReference type="PANTHER" id="PTHR10383">
    <property type="entry name" value="SERINE INCORPORATOR"/>
    <property type="match status" value="1"/>
</dbReference>
<evidence type="ECO:0000256" key="1">
    <source>
        <dbReference type="ARBA" id="ARBA00004141"/>
    </source>
</evidence>
<reference evidence="9 10" key="1">
    <citation type="journal article" date="2017" name="Curr. Biol.">
        <title>Genome architecture and evolution of a unichromosomal asexual nematode.</title>
        <authorList>
            <person name="Fradin H."/>
            <person name="Zegar C."/>
            <person name="Gutwein M."/>
            <person name="Lucas J."/>
            <person name="Kovtun M."/>
            <person name="Corcoran D."/>
            <person name="Baugh L.R."/>
            <person name="Kiontke K."/>
            <person name="Gunsalus K."/>
            <person name="Fitch D.H."/>
            <person name="Piano F."/>
        </authorList>
    </citation>
    <scope>NUCLEOTIDE SEQUENCE [LARGE SCALE GENOMIC DNA]</scope>
    <source>
        <strain evidence="9">PF1309</strain>
    </source>
</reference>
<feature type="chain" id="PRO_5012991232" description="Serine incorporator" evidence="8">
    <location>
        <begin position="24"/>
        <end position="460"/>
    </location>
</feature>
<feature type="transmembrane region" description="Helical" evidence="7">
    <location>
        <begin position="436"/>
        <end position="455"/>
    </location>
</feature>
<feature type="transmembrane region" description="Helical" evidence="7">
    <location>
        <begin position="198"/>
        <end position="222"/>
    </location>
</feature>
<organism evidence="9 10">
    <name type="scientific">Diploscapter pachys</name>
    <dbReference type="NCBI Taxonomy" id="2018661"/>
    <lineage>
        <taxon>Eukaryota</taxon>
        <taxon>Metazoa</taxon>
        <taxon>Ecdysozoa</taxon>
        <taxon>Nematoda</taxon>
        <taxon>Chromadorea</taxon>
        <taxon>Rhabditida</taxon>
        <taxon>Rhabditina</taxon>
        <taxon>Rhabditomorpha</taxon>
        <taxon>Rhabditoidea</taxon>
        <taxon>Rhabditidae</taxon>
        <taxon>Diploscapter</taxon>
    </lineage>
</organism>
<feature type="signal peptide" evidence="8">
    <location>
        <begin position="1"/>
        <end position="23"/>
    </location>
</feature>
<evidence type="ECO:0000313" key="10">
    <source>
        <dbReference type="Proteomes" id="UP000218231"/>
    </source>
</evidence>
<dbReference type="OrthoDB" id="5963193at2759"/>
<feature type="transmembrane region" description="Helical" evidence="7">
    <location>
        <begin position="126"/>
        <end position="146"/>
    </location>
</feature>
<comment type="subcellular location">
    <subcellularLocation>
        <location evidence="1">Membrane</location>
        <topology evidence="1">Multi-pass membrane protein</topology>
    </subcellularLocation>
</comment>
<feature type="transmembrane region" description="Helical" evidence="7">
    <location>
        <begin position="42"/>
        <end position="62"/>
    </location>
</feature>
<dbReference type="AlphaFoldDB" id="A0A2A2K9T5"/>